<dbReference type="OMA" id="PIQRQIW"/>
<gene>
    <name evidence="3" type="ORF">HannXRQ_Chr03g0070421</name>
</gene>
<dbReference type="InParanoid" id="A0A251V5W0"/>
<organism evidence="3 4">
    <name type="scientific">Helianthus annuus</name>
    <name type="common">Common sunflower</name>
    <dbReference type="NCBI Taxonomy" id="4232"/>
    <lineage>
        <taxon>Eukaryota</taxon>
        <taxon>Viridiplantae</taxon>
        <taxon>Streptophyta</taxon>
        <taxon>Embryophyta</taxon>
        <taxon>Tracheophyta</taxon>
        <taxon>Spermatophyta</taxon>
        <taxon>Magnoliopsida</taxon>
        <taxon>eudicotyledons</taxon>
        <taxon>Gunneridae</taxon>
        <taxon>Pentapetalae</taxon>
        <taxon>asterids</taxon>
        <taxon>campanulids</taxon>
        <taxon>Asterales</taxon>
        <taxon>Asteraceae</taxon>
        <taxon>Asteroideae</taxon>
        <taxon>Heliantheae alliance</taxon>
        <taxon>Heliantheae</taxon>
        <taxon>Helianthus</taxon>
    </lineage>
</organism>
<sequence>MSSSTNPKSTINNQIDSSNPLYLHPSDHPGMLLVSKLFDGSGFGAWKRSISIALSVNNKLCFVNGEIEAPTSPIQRQIWQ</sequence>
<dbReference type="Pfam" id="PF14244">
    <property type="entry name" value="Retrotran_gag_3"/>
    <property type="match status" value="1"/>
</dbReference>
<dbReference type="PANTHER" id="PTHR37610">
    <property type="entry name" value="CCHC-TYPE DOMAIN-CONTAINING PROTEIN"/>
    <property type="match status" value="1"/>
</dbReference>
<feature type="compositionally biased region" description="Polar residues" evidence="1">
    <location>
        <begin position="1"/>
        <end position="20"/>
    </location>
</feature>
<dbReference type="AlphaFoldDB" id="A0A251V5W0"/>
<reference evidence="4" key="1">
    <citation type="journal article" date="2017" name="Nature">
        <title>The sunflower genome provides insights into oil metabolism, flowering and Asterid evolution.</title>
        <authorList>
            <person name="Badouin H."/>
            <person name="Gouzy J."/>
            <person name="Grassa C.J."/>
            <person name="Murat F."/>
            <person name="Staton S.E."/>
            <person name="Cottret L."/>
            <person name="Lelandais-Briere C."/>
            <person name="Owens G.L."/>
            <person name="Carrere S."/>
            <person name="Mayjonade B."/>
            <person name="Legrand L."/>
            <person name="Gill N."/>
            <person name="Kane N.C."/>
            <person name="Bowers J.E."/>
            <person name="Hubner S."/>
            <person name="Bellec A."/>
            <person name="Berard A."/>
            <person name="Berges H."/>
            <person name="Blanchet N."/>
            <person name="Boniface M.C."/>
            <person name="Brunel D."/>
            <person name="Catrice O."/>
            <person name="Chaidir N."/>
            <person name="Claudel C."/>
            <person name="Donnadieu C."/>
            <person name="Faraut T."/>
            <person name="Fievet G."/>
            <person name="Helmstetter N."/>
            <person name="King M."/>
            <person name="Knapp S.J."/>
            <person name="Lai Z."/>
            <person name="Le Paslier M.C."/>
            <person name="Lippi Y."/>
            <person name="Lorenzon L."/>
            <person name="Mandel J.R."/>
            <person name="Marage G."/>
            <person name="Marchand G."/>
            <person name="Marquand E."/>
            <person name="Bret-Mestries E."/>
            <person name="Morien E."/>
            <person name="Nambeesan S."/>
            <person name="Nguyen T."/>
            <person name="Pegot-Espagnet P."/>
            <person name="Pouilly N."/>
            <person name="Raftis F."/>
            <person name="Sallet E."/>
            <person name="Schiex T."/>
            <person name="Thomas J."/>
            <person name="Vandecasteele C."/>
            <person name="Vares D."/>
            <person name="Vear F."/>
            <person name="Vautrin S."/>
            <person name="Crespi M."/>
            <person name="Mangin B."/>
            <person name="Burke J.M."/>
            <person name="Salse J."/>
            <person name="Munos S."/>
            <person name="Vincourt P."/>
            <person name="Rieseberg L.H."/>
            <person name="Langlade N.B."/>
        </authorList>
    </citation>
    <scope>NUCLEOTIDE SEQUENCE [LARGE SCALE GENOMIC DNA]</scope>
    <source>
        <strain evidence="4">cv. SF193</strain>
    </source>
</reference>
<proteinExistence type="predicted"/>
<evidence type="ECO:0000313" key="4">
    <source>
        <dbReference type="Proteomes" id="UP000215914"/>
    </source>
</evidence>
<dbReference type="InterPro" id="IPR029472">
    <property type="entry name" value="Copia-like_N"/>
</dbReference>
<feature type="domain" description="Retrotransposon Copia-like N-terminal" evidence="2">
    <location>
        <begin position="24"/>
        <end position="70"/>
    </location>
</feature>
<name>A0A251V5W0_HELAN</name>
<keyword evidence="4" id="KW-1185">Reference proteome</keyword>
<evidence type="ECO:0000256" key="1">
    <source>
        <dbReference type="SAM" id="MobiDB-lite"/>
    </source>
</evidence>
<protein>
    <submittedName>
        <fullName evidence="3">Putative gag-polypeptide of LTR copia-type</fullName>
    </submittedName>
</protein>
<evidence type="ECO:0000259" key="2">
    <source>
        <dbReference type="Pfam" id="PF14244"/>
    </source>
</evidence>
<dbReference type="Proteomes" id="UP000215914">
    <property type="component" value="Chromosome 3"/>
</dbReference>
<evidence type="ECO:0000313" key="3">
    <source>
        <dbReference type="EMBL" id="OTG30980.1"/>
    </source>
</evidence>
<dbReference type="PANTHER" id="PTHR37610:SF6">
    <property type="entry name" value="GAG-POLYPEPTIDE OF LTR COPIA-TYPE-RELATED"/>
    <property type="match status" value="1"/>
</dbReference>
<dbReference type="EMBL" id="CM007892">
    <property type="protein sequence ID" value="OTG30980.1"/>
    <property type="molecule type" value="Genomic_DNA"/>
</dbReference>
<feature type="region of interest" description="Disordered" evidence="1">
    <location>
        <begin position="1"/>
        <end position="21"/>
    </location>
</feature>
<accession>A0A251V5W0</accession>